<organism evidence="2 3">
    <name type="scientific">Aspergillus sclerotiicarbonarius (strain CBS 121057 / IBT 28362)</name>
    <dbReference type="NCBI Taxonomy" id="1448318"/>
    <lineage>
        <taxon>Eukaryota</taxon>
        <taxon>Fungi</taxon>
        <taxon>Dikarya</taxon>
        <taxon>Ascomycota</taxon>
        <taxon>Pezizomycotina</taxon>
        <taxon>Eurotiomycetes</taxon>
        <taxon>Eurotiomycetidae</taxon>
        <taxon>Eurotiales</taxon>
        <taxon>Aspergillaceae</taxon>
        <taxon>Aspergillus</taxon>
        <taxon>Aspergillus subgen. Circumdati</taxon>
    </lineage>
</organism>
<sequence length="66" mass="7352">MARGNQRDQSRKKNEELKKKQNKTTTKLGKGGLLAKKENDADRMRAKQALADQKKEGDALAGAKKK</sequence>
<feature type="compositionally biased region" description="Basic and acidic residues" evidence="1">
    <location>
        <begin position="1"/>
        <end position="19"/>
    </location>
</feature>
<dbReference type="AlphaFoldDB" id="A0A319EKZ2"/>
<proteinExistence type="predicted"/>
<evidence type="ECO:0000313" key="3">
    <source>
        <dbReference type="Proteomes" id="UP000248423"/>
    </source>
</evidence>
<feature type="region of interest" description="Disordered" evidence="1">
    <location>
        <begin position="1"/>
        <end position="66"/>
    </location>
</feature>
<protein>
    <recommendedName>
        <fullName evidence="4">Small EDRK-rich factor-like N-terminal domain-containing protein</fullName>
    </recommendedName>
</protein>
<evidence type="ECO:0000313" key="2">
    <source>
        <dbReference type="EMBL" id="PYI10350.1"/>
    </source>
</evidence>
<gene>
    <name evidence="2" type="ORF">BO78DRAFT_394100</name>
</gene>
<keyword evidence="3" id="KW-1185">Reference proteome</keyword>
<evidence type="ECO:0008006" key="4">
    <source>
        <dbReference type="Google" id="ProtNLM"/>
    </source>
</evidence>
<reference evidence="2 3" key="1">
    <citation type="submission" date="2018-02" db="EMBL/GenBank/DDBJ databases">
        <title>The genomes of Aspergillus section Nigri reveals drivers in fungal speciation.</title>
        <authorList>
            <consortium name="DOE Joint Genome Institute"/>
            <person name="Vesth T.C."/>
            <person name="Nybo J."/>
            <person name="Theobald S."/>
            <person name="Brandl J."/>
            <person name="Frisvad J.C."/>
            <person name="Nielsen K.F."/>
            <person name="Lyhne E.K."/>
            <person name="Kogle M.E."/>
            <person name="Kuo A."/>
            <person name="Riley R."/>
            <person name="Clum A."/>
            <person name="Nolan M."/>
            <person name="Lipzen A."/>
            <person name="Salamov A."/>
            <person name="Henrissat B."/>
            <person name="Wiebenga A."/>
            <person name="De vries R.P."/>
            <person name="Grigoriev I.V."/>
            <person name="Mortensen U.H."/>
            <person name="Andersen M.R."/>
            <person name="Baker S.E."/>
        </authorList>
    </citation>
    <scope>NUCLEOTIDE SEQUENCE [LARGE SCALE GENOMIC DNA]</scope>
    <source>
        <strain evidence="2 3">CBS 121057</strain>
    </source>
</reference>
<dbReference type="VEuPathDB" id="FungiDB:BO78DRAFT_394100"/>
<dbReference type="EMBL" id="KZ826322">
    <property type="protein sequence ID" value="PYI10350.1"/>
    <property type="molecule type" value="Genomic_DNA"/>
</dbReference>
<accession>A0A319EKZ2</accession>
<evidence type="ECO:0000256" key="1">
    <source>
        <dbReference type="SAM" id="MobiDB-lite"/>
    </source>
</evidence>
<name>A0A319EKZ2_ASPSB</name>
<dbReference type="Proteomes" id="UP000248423">
    <property type="component" value="Unassembled WGS sequence"/>
</dbReference>
<feature type="compositionally biased region" description="Basic and acidic residues" evidence="1">
    <location>
        <begin position="35"/>
        <end position="45"/>
    </location>
</feature>